<name>A0A347ZNM4_9CHLR</name>
<keyword evidence="2" id="KW-0687">Ribonucleoprotein</keyword>
<accession>A0A347ZNM4</accession>
<feature type="domain" description="N-acetyltransferase" evidence="1">
    <location>
        <begin position="4"/>
        <end position="137"/>
    </location>
</feature>
<dbReference type="OrthoDB" id="7365228at2"/>
<dbReference type="CDD" id="cd04301">
    <property type="entry name" value="NAT_SF"/>
    <property type="match status" value="1"/>
</dbReference>
<keyword evidence="3" id="KW-1185">Reference proteome</keyword>
<dbReference type="Gene3D" id="3.40.630.30">
    <property type="match status" value="1"/>
</dbReference>
<keyword evidence="2" id="KW-0689">Ribosomal protein</keyword>
<dbReference type="Proteomes" id="UP000256388">
    <property type="component" value="Unassembled WGS sequence"/>
</dbReference>
<proteinExistence type="predicted"/>
<dbReference type="InterPro" id="IPR016181">
    <property type="entry name" value="Acyl_CoA_acyltransferase"/>
</dbReference>
<dbReference type="Pfam" id="PF00583">
    <property type="entry name" value="Acetyltransf_1"/>
    <property type="match status" value="1"/>
</dbReference>
<sequence length="160" mass="17880">MVEISIRPVDDPDRDWIGKLMTIRWNDPSVVVHGERFYPAELPGYLAFQGSEPCGLITYSIQGSDCEVVTLDALLPAHGIGSRLIETLKDKAKKSGCTRLWLITTNDNTDALTFYQKRGFRMAALHASAVELARQLKPQIPLVAENGIPIRDEIELEMDL</sequence>
<dbReference type="SUPFAM" id="SSF55729">
    <property type="entry name" value="Acyl-CoA N-acyltransferases (Nat)"/>
    <property type="match status" value="1"/>
</dbReference>
<evidence type="ECO:0000313" key="2">
    <source>
        <dbReference type="EMBL" id="REG08508.1"/>
    </source>
</evidence>
<comment type="caution">
    <text evidence="2">The sequence shown here is derived from an EMBL/GenBank/DDBJ whole genome shotgun (WGS) entry which is preliminary data.</text>
</comment>
<dbReference type="AlphaFoldDB" id="A0A347ZNM4"/>
<dbReference type="InterPro" id="IPR000182">
    <property type="entry name" value="GNAT_dom"/>
</dbReference>
<dbReference type="GO" id="GO:0005840">
    <property type="term" value="C:ribosome"/>
    <property type="evidence" value="ECO:0007669"/>
    <property type="project" value="UniProtKB-KW"/>
</dbReference>
<dbReference type="GO" id="GO:0016747">
    <property type="term" value="F:acyltransferase activity, transferring groups other than amino-acyl groups"/>
    <property type="evidence" value="ECO:0007669"/>
    <property type="project" value="InterPro"/>
</dbReference>
<dbReference type="EMBL" id="QUMS01000002">
    <property type="protein sequence ID" value="REG08508.1"/>
    <property type="molecule type" value="Genomic_DNA"/>
</dbReference>
<evidence type="ECO:0000259" key="1">
    <source>
        <dbReference type="PROSITE" id="PS51186"/>
    </source>
</evidence>
<protein>
    <submittedName>
        <fullName evidence="2">Ribosomal protein S18 acetylase RimI-like enzyme</fullName>
    </submittedName>
</protein>
<gene>
    <name evidence="2" type="ORF">DFR64_1876</name>
</gene>
<organism evidence="2 3">
    <name type="scientific">Pelolinea submarina</name>
    <dbReference type="NCBI Taxonomy" id="913107"/>
    <lineage>
        <taxon>Bacteria</taxon>
        <taxon>Bacillati</taxon>
        <taxon>Chloroflexota</taxon>
        <taxon>Anaerolineae</taxon>
        <taxon>Anaerolineales</taxon>
        <taxon>Anaerolineaceae</taxon>
        <taxon>Pelolinea</taxon>
    </lineage>
</organism>
<dbReference type="PROSITE" id="PS51186">
    <property type="entry name" value="GNAT"/>
    <property type="match status" value="1"/>
</dbReference>
<dbReference type="RefSeq" id="WP_116225161.1">
    <property type="nucleotide sequence ID" value="NZ_AP018437.1"/>
</dbReference>
<evidence type="ECO:0000313" key="3">
    <source>
        <dbReference type="Proteomes" id="UP000256388"/>
    </source>
</evidence>
<reference evidence="2 3" key="1">
    <citation type="submission" date="2018-08" db="EMBL/GenBank/DDBJ databases">
        <title>Genomic Encyclopedia of Type Strains, Phase IV (KMG-IV): sequencing the most valuable type-strain genomes for metagenomic binning, comparative biology and taxonomic classification.</title>
        <authorList>
            <person name="Goeker M."/>
        </authorList>
    </citation>
    <scope>NUCLEOTIDE SEQUENCE [LARGE SCALE GENOMIC DNA]</scope>
    <source>
        <strain evidence="2 3">DSM 23923</strain>
    </source>
</reference>